<evidence type="ECO:0000256" key="1">
    <source>
        <dbReference type="SAM" id="SignalP"/>
    </source>
</evidence>
<dbReference type="Proteomes" id="UP000192578">
    <property type="component" value="Unassembled WGS sequence"/>
</dbReference>
<dbReference type="PANTHER" id="PTHR46513:SF13">
    <property type="entry name" value="EGF-LIKE DOMAIN-CONTAINING PROTEIN"/>
    <property type="match status" value="1"/>
</dbReference>
<evidence type="ECO:0000313" key="3">
    <source>
        <dbReference type="Proteomes" id="UP000192578"/>
    </source>
</evidence>
<dbReference type="EMBL" id="MTYJ01000166">
    <property type="protein sequence ID" value="OQV11616.1"/>
    <property type="molecule type" value="Genomic_DNA"/>
</dbReference>
<dbReference type="InterPro" id="IPR050778">
    <property type="entry name" value="Cueball_EGF_LRP_Nidogen"/>
</dbReference>
<dbReference type="InterPro" id="IPR000033">
    <property type="entry name" value="LDLR_classB_rpt"/>
</dbReference>
<keyword evidence="3" id="KW-1185">Reference proteome</keyword>
<protein>
    <submittedName>
        <fullName evidence="2">Low-density lipoprotein receptor-related protein 1</fullName>
    </submittedName>
</protein>
<name>A0A1W0W8T8_HYPEX</name>
<dbReference type="AlphaFoldDB" id="A0A1W0W8T8"/>
<accession>A0A1W0W8T8</accession>
<comment type="caution">
    <text evidence="2">The sequence shown here is derived from an EMBL/GenBank/DDBJ whole genome shotgun (WGS) entry which is preliminary data.</text>
</comment>
<feature type="chain" id="PRO_5012393354" evidence="1">
    <location>
        <begin position="22"/>
        <end position="403"/>
    </location>
</feature>
<gene>
    <name evidence="2" type="ORF">BV898_14114</name>
</gene>
<dbReference type="GO" id="GO:0017147">
    <property type="term" value="F:Wnt-protein binding"/>
    <property type="evidence" value="ECO:0007669"/>
    <property type="project" value="TreeGrafter"/>
</dbReference>
<dbReference type="GO" id="GO:0060070">
    <property type="term" value="P:canonical Wnt signaling pathway"/>
    <property type="evidence" value="ECO:0007669"/>
    <property type="project" value="TreeGrafter"/>
</dbReference>
<dbReference type="Gene3D" id="2.120.10.30">
    <property type="entry name" value="TolB, C-terminal domain"/>
    <property type="match status" value="1"/>
</dbReference>
<evidence type="ECO:0000313" key="2">
    <source>
        <dbReference type="EMBL" id="OQV11616.1"/>
    </source>
</evidence>
<dbReference type="GO" id="GO:0042813">
    <property type="term" value="F:Wnt receptor activity"/>
    <property type="evidence" value="ECO:0007669"/>
    <property type="project" value="TreeGrafter"/>
</dbReference>
<dbReference type="GO" id="GO:0005886">
    <property type="term" value="C:plasma membrane"/>
    <property type="evidence" value="ECO:0007669"/>
    <property type="project" value="TreeGrafter"/>
</dbReference>
<feature type="signal peptide" evidence="1">
    <location>
        <begin position="1"/>
        <end position="21"/>
    </location>
</feature>
<reference evidence="3" key="1">
    <citation type="submission" date="2017-01" db="EMBL/GenBank/DDBJ databases">
        <title>Comparative genomics of anhydrobiosis in the tardigrade Hypsibius dujardini.</title>
        <authorList>
            <person name="Yoshida Y."/>
            <person name="Koutsovoulos G."/>
            <person name="Laetsch D."/>
            <person name="Stevens L."/>
            <person name="Kumar S."/>
            <person name="Horikawa D."/>
            <person name="Ishino K."/>
            <person name="Komine S."/>
            <person name="Tomita M."/>
            <person name="Blaxter M."/>
            <person name="Arakawa K."/>
        </authorList>
    </citation>
    <scope>NUCLEOTIDE SEQUENCE [LARGE SCALE GENOMIC DNA]</scope>
    <source>
        <strain evidence="3">Z151</strain>
    </source>
</reference>
<dbReference type="PANTHER" id="PTHR46513">
    <property type="entry name" value="VITELLOGENIN RECEPTOR-LIKE PROTEIN-RELATED-RELATED"/>
    <property type="match status" value="1"/>
</dbReference>
<proteinExistence type="predicted"/>
<dbReference type="SMART" id="SM00135">
    <property type="entry name" value="LY"/>
    <property type="match status" value="3"/>
</dbReference>
<dbReference type="OrthoDB" id="9990982at2759"/>
<sequence>MNCITMLFIVFCLAILCHTEGHSLPTIPELSKSANSSQRLSSEERAKLECPSKLNSLVSLVRSKLANTSADLTWLDDFESEISAEENAQETRMMREEGFVIVAQGPSLWNVSDDGHGPLTNISGEENCVVAVDCPNRQIYWTNAQTGIRRSGYDGSDNQLVVRKEGLNRGMAIDFVAGNLFWIQGSDMVVAKMRDLAVGYKTILTRIDSASALAVHPGRGSIYWSHCYLSGSATIETAAMDGSNRRVLVTAIDARALAVDYEKDDLYWIDYYTGNVECISLYGGPKRLISAQPLRQFSYGISLTSHYVFWTSTKSSIGTLHSMTKSGMGVQLHDLPAERSGHLRGAAFVPNQCPKRVVSLAYNKLYPGTTGIIDIIDITDINGVTGMTGVTSISGISGIIGMF</sequence>
<dbReference type="InterPro" id="IPR011042">
    <property type="entry name" value="6-blade_b-propeller_TolB-like"/>
</dbReference>
<keyword evidence="2" id="KW-0675">Receptor</keyword>
<keyword evidence="1" id="KW-0732">Signal</keyword>
<dbReference type="SUPFAM" id="SSF63825">
    <property type="entry name" value="YWTD domain"/>
    <property type="match status" value="1"/>
</dbReference>
<organism evidence="2 3">
    <name type="scientific">Hypsibius exemplaris</name>
    <name type="common">Freshwater tardigrade</name>
    <dbReference type="NCBI Taxonomy" id="2072580"/>
    <lineage>
        <taxon>Eukaryota</taxon>
        <taxon>Metazoa</taxon>
        <taxon>Ecdysozoa</taxon>
        <taxon>Tardigrada</taxon>
        <taxon>Eutardigrada</taxon>
        <taxon>Parachela</taxon>
        <taxon>Hypsibioidea</taxon>
        <taxon>Hypsibiidae</taxon>
        <taxon>Hypsibius</taxon>
    </lineage>
</organism>
<keyword evidence="2" id="KW-0449">Lipoprotein</keyword>